<dbReference type="Gene3D" id="1.10.10.1590">
    <property type="entry name" value="NADH-quinone oxidoreductase subunit E"/>
    <property type="match status" value="1"/>
</dbReference>
<comment type="caution">
    <text evidence="7">The sequence shown here is derived from an EMBL/GenBank/DDBJ whole genome shotgun (WGS) entry which is preliminary data.</text>
</comment>
<dbReference type="InterPro" id="IPR036249">
    <property type="entry name" value="Thioredoxin-like_sf"/>
</dbReference>
<comment type="similarity">
    <text evidence="1">Belongs to the complex I 24 kDa subunit family.</text>
</comment>
<accession>A0A0F9S148</accession>
<dbReference type="Gene3D" id="3.40.30.10">
    <property type="entry name" value="Glutaredoxin"/>
    <property type="match status" value="1"/>
</dbReference>
<evidence type="ECO:0000256" key="3">
    <source>
        <dbReference type="ARBA" id="ARBA00022723"/>
    </source>
</evidence>
<sequence length="159" mass="17456">MTIQEPLSITDIVDGLKHKPGALLPILHAIQEQFGFIPESAVGIIAKSLKQTKAEIDGVISFYHHFRTSQPGNHTIELCRAEACQSLGSRSLEAHAKTKLGIDFHHTTSDRKFSLDAVYCLGNCANGPSVRINDDIHGRTTVDKFDRLLEEYSAKSVSA</sequence>
<keyword evidence="3" id="KW-0479">Metal-binding</keyword>
<dbReference type="GO" id="GO:0046872">
    <property type="term" value="F:metal ion binding"/>
    <property type="evidence" value="ECO:0007669"/>
    <property type="project" value="UniProtKB-KW"/>
</dbReference>
<keyword evidence="2" id="KW-0001">2Fe-2S</keyword>
<evidence type="ECO:0000256" key="4">
    <source>
        <dbReference type="ARBA" id="ARBA00023004"/>
    </source>
</evidence>
<dbReference type="PANTHER" id="PTHR43342:SF1">
    <property type="entry name" value="BIFURCATING [FEFE] HYDROGENASE GAMMA SUBUNIT"/>
    <property type="match status" value="1"/>
</dbReference>
<organism evidence="7">
    <name type="scientific">marine sediment metagenome</name>
    <dbReference type="NCBI Taxonomy" id="412755"/>
    <lineage>
        <taxon>unclassified sequences</taxon>
        <taxon>metagenomes</taxon>
        <taxon>ecological metagenomes</taxon>
    </lineage>
</organism>
<dbReference type="Pfam" id="PF01257">
    <property type="entry name" value="2Fe-2S_thioredx"/>
    <property type="match status" value="1"/>
</dbReference>
<dbReference type="InterPro" id="IPR041921">
    <property type="entry name" value="NuoE_N"/>
</dbReference>
<evidence type="ECO:0000313" key="7">
    <source>
        <dbReference type="EMBL" id="KKN60774.1"/>
    </source>
</evidence>
<evidence type="ECO:0000256" key="5">
    <source>
        <dbReference type="ARBA" id="ARBA00023014"/>
    </source>
</evidence>
<keyword evidence="5" id="KW-0411">Iron-sulfur</keyword>
<reference evidence="7" key="1">
    <citation type="journal article" date="2015" name="Nature">
        <title>Complex archaea that bridge the gap between prokaryotes and eukaryotes.</title>
        <authorList>
            <person name="Spang A."/>
            <person name="Saw J.H."/>
            <person name="Jorgensen S.L."/>
            <person name="Zaremba-Niedzwiedzka K."/>
            <person name="Martijn J."/>
            <person name="Lind A.E."/>
            <person name="van Eijk R."/>
            <person name="Schleper C."/>
            <person name="Guy L."/>
            <person name="Ettema T.J."/>
        </authorList>
    </citation>
    <scope>NUCLEOTIDE SEQUENCE</scope>
</reference>
<keyword evidence="4" id="KW-0408">Iron</keyword>
<evidence type="ECO:0000256" key="6">
    <source>
        <dbReference type="ARBA" id="ARBA00034078"/>
    </source>
</evidence>
<evidence type="ECO:0000256" key="2">
    <source>
        <dbReference type="ARBA" id="ARBA00022714"/>
    </source>
</evidence>
<dbReference type="CDD" id="cd03081">
    <property type="entry name" value="TRX_Fd_NuoE_FDH_gamma"/>
    <property type="match status" value="1"/>
</dbReference>
<proteinExistence type="inferred from homology"/>
<protein>
    <recommendedName>
        <fullName evidence="8">NADH-quinone oxidoreductase subunit E</fullName>
    </recommendedName>
</protein>
<dbReference type="PANTHER" id="PTHR43342">
    <property type="entry name" value="NADH-QUINONE OXIDOREDUCTASE, E SUBUNIT"/>
    <property type="match status" value="1"/>
</dbReference>
<dbReference type="GO" id="GO:0016491">
    <property type="term" value="F:oxidoreductase activity"/>
    <property type="evidence" value="ECO:0007669"/>
    <property type="project" value="InterPro"/>
</dbReference>
<dbReference type="EMBL" id="LAZR01000683">
    <property type="protein sequence ID" value="KKN60774.1"/>
    <property type="molecule type" value="Genomic_DNA"/>
</dbReference>
<dbReference type="InterPro" id="IPR028431">
    <property type="entry name" value="NADP_DH_HndA-like"/>
</dbReference>
<dbReference type="PIRSF" id="PIRSF000216">
    <property type="entry name" value="NADH_DH_24kDa"/>
    <property type="match status" value="1"/>
</dbReference>
<dbReference type="AlphaFoldDB" id="A0A0F9S148"/>
<dbReference type="InterPro" id="IPR002023">
    <property type="entry name" value="NuoE-like"/>
</dbReference>
<dbReference type="PROSITE" id="PS01099">
    <property type="entry name" value="COMPLEX1_24K"/>
    <property type="match status" value="1"/>
</dbReference>
<dbReference type="SUPFAM" id="SSF52833">
    <property type="entry name" value="Thioredoxin-like"/>
    <property type="match status" value="1"/>
</dbReference>
<comment type="cofactor">
    <cofactor evidence="6">
        <name>[2Fe-2S] cluster</name>
        <dbReference type="ChEBI" id="CHEBI:190135"/>
    </cofactor>
</comment>
<dbReference type="GO" id="GO:0051537">
    <property type="term" value="F:2 iron, 2 sulfur cluster binding"/>
    <property type="evidence" value="ECO:0007669"/>
    <property type="project" value="UniProtKB-KW"/>
</dbReference>
<name>A0A0F9S148_9ZZZZ</name>
<gene>
    <name evidence="7" type="ORF">LCGC14_0528580</name>
</gene>
<evidence type="ECO:0008006" key="8">
    <source>
        <dbReference type="Google" id="ProtNLM"/>
    </source>
</evidence>
<dbReference type="NCBIfam" id="NF004638">
    <property type="entry name" value="PRK05988.1"/>
    <property type="match status" value="1"/>
</dbReference>
<evidence type="ECO:0000256" key="1">
    <source>
        <dbReference type="ARBA" id="ARBA00010643"/>
    </source>
</evidence>